<organism evidence="1 2">
    <name type="scientific">Botryotinia fuckeliana (strain T4)</name>
    <name type="common">Noble rot fungus</name>
    <name type="synonym">Botrytis cinerea</name>
    <dbReference type="NCBI Taxonomy" id="999810"/>
    <lineage>
        <taxon>Eukaryota</taxon>
        <taxon>Fungi</taxon>
        <taxon>Dikarya</taxon>
        <taxon>Ascomycota</taxon>
        <taxon>Pezizomycotina</taxon>
        <taxon>Leotiomycetes</taxon>
        <taxon>Helotiales</taxon>
        <taxon>Sclerotiniaceae</taxon>
        <taxon>Botrytis</taxon>
    </lineage>
</organism>
<sequence length="48" mass="5588">MLHFPLVIKSREFRSFPRRTTYNNLFQVIKGGGDLWKDSAKMKAQSTS</sequence>
<gene>
    <name evidence="1" type="ORF">BofuT4_uP100690.1</name>
</gene>
<reference evidence="2" key="1">
    <citation type="journal article" date="2011" name="PLoS Genet.">
        <title>Genomic analysis of the necrotrophic fungal pathogens Sclerotinia sclerotiorum and Botrytis cinerea.</title>
        <authorList>
            <person name="Amselem J."/>
            <person name="Cuomo C.A."/>
            <person name="van Kan J.A."/>
            <person name="Viaud M."/>
            <person name="Benito E.P."/>
            <person name="Couloux A."/>
            <person name="Coutinho P.M."/>
            <person name="de Vries R.P."/>
            <person name="Dyer P.S."/>
            <person name="Fillinger S."/>
            <person name="Fournier E."/>
            <person name="Gout L."/>
            <person name="Hahn M."/>
            <person name="Kohn L."/>
            <person name="Lapalu N."/>
            <person name="Plummer K.M."/>
            <person name="Pradier J.M."/>
            <person name="Quevillon E."/>
            <person name="Sharon A."/>
            <person name="Simon A."/>
            <person name="ten Have A."/>
            <person name="Tudzynski B."/>
            <person name="Tudzynski P."/>
            <person name="Wincker P."/>
            <person name="Andrew M."/>
            <person name="Anthouard V."/>
            <person name="Beever R.E."/>
            <person name="Beffa R."/>
            <person name="Benoit I."/>
            <person name="Bouzid O."/>
            <person name="Brault B."/>
            <person name="Chen Z."/>
            <person name="Choquer M."/>
            <person name="Collemare J."/>
            <person name="Cotton P."/>
            <person name="Danchin E.G."/>
            <person name="Da Silva C."/>
            <person name="Gautier A."/>
            <person name="Giraud C."/>
            <person name="Giraud T."/>
            <person name="Gonzalez C."/>
            <person name="Grossetete S."/>
            <person name="Guldener U."/>
            <person name="Henrissat B."/>
            <person name="Howlett B.J."/>
            <person name="Kodira C."/>
            <person name="Kretschmer M."/>
            <person name="Lappartient A."/>
            <person name="Leroch M."/>
            <person name="Levis C."/>
            <person name="Mauceli E."/>
            <person name="Neuveglise C."/>
            <person name="Oeser B."/>
            <person name="Pearson M."/>
            <person name="Poulain J."/>
            <person name="Poussereau N."/>
            <person name="Quesneville H."/>
            <person name="Rascle C."/>
            <person name="Schumacher J."/>
            <person name="Segurens B."/>
            <person name="Sexton A."/>
            <person name="Silva E."/>
            <person name="Sirven C."/>
            <person name="Soanes D.M."/>
            <person name="Talbot N.J."/>
            <person name="Templeton M."/>
            <person name="Yandava C."/>
            <person name="Yarden O."/>
            <person name="Zeng Q."/>
            <person name="Rollins J.A."/>
            <person name="Lebrun M.H."/>
            <person name="Dickman M."/>
        </authorList>
    </citation>
    <scope>NUCLEOTIDE SEQUENCE [LARGE SCALE GENOMIC DNA]</scope>
    <source>
        <strain evidence="2">T4</strain>
    </source>
</reference>
<dbReference type="AlphaFoldDB" id="G2YBS4"/>
<evidence type="ECO:0000313" key="1">
    <source>
        <dbReference type="EMBL" id="CCD34665.1"/>
    </source>
</evidence>
<dbReference type="EMBL" id="FQ790313">
    <property type="protein sequence ID" value="CCD34665.1"/>
    <property type="molecule type" value="Genomic_DNA"/>
</dbReference>
<dbReference type="InParanoid" id="G2YBS4"/>
<dbReference type="HOGENOM" id="CLU_3159880_0_0_1"/>
<proteinExistence type="predicted"/>
<protein>
    <submittedName>
        <fullName evidence="1">Uncharacterized protein</fullName>
    </submittedName>
</protein>
<evidence type="ECO:0000313" key="2">
    <source>
        <dbReference type="Proteomes" id="UP000008177"/>
    </source>
</evidence>
<name>G2YBS4_BOTF4</name>
<accession>G2YBS4</accession>
<dbReference type="Proteomes" id="UP000008177">
    <property type="component" value="Unplaced contigs"/>
</dbReference>